<accession>A0AA88SYM5</accession>
<feature type="region of interest" description="Disordered" evidence="1">
    <location>
        <begin position="177"/>
        <end position="246"/>
    </location>
</feature>
<protein>
    <submittedName>
        <fullName evidence="2">Uncharacterized protein</fullName>
    </submittedName>
</protein>
<gene>
    <name evidence="2" type="ORF">Q5P01_005543</name>
</gene>
<feature type="compositionally biased region" description="Polar residues" evidence="1">
    <location>
        <begin position="232"/>
        <end position="246"/>
    </location>
</feature>
<dbReference type="EMBL" id="JAUPFM010000003">
    <property type="protein sequence ID" value="KAK2856808.1"/>
    <property type="molecule type" value="Genomic_DNA"/>
</dbReference>
<name>A0AA88SYM5_CHASR</name>
<organism evidence="2 3">
    <name type="scientific">Channa striata</name>
    <name type="common">Snakehead murrel</name>
    <name type="synonym">Ophicephalus striatus</name>
    <dbReference type="NCBI Taxonomy" id="64152"/>
    <lineage>
        <taxon>Eukaryota</taxon>
        <taxon>Metazoa</taxon>
        <taxon>Chordata</taxon>
        <taxon>Craniata</taxon>
        <taxon>Vertebrata</taxon>
        <taxon>Euteleostomi</taxon>
        <taxon>Actinopterygii</taxon>
        <taxon>Neopterygii</taxon>
        <taxon>Teleostei</taxon>
        <taxon>Neoteleostei</taxon>
        <taxon>Acanthomorphata</taxon>
        <taxon>Anabantaria</taxon>
        <taxon>Anabantiformes</taxon>
        <taxon>Channoidei</taxon>
        <taxon>Channidae</taxon>
        <taxon>Channa</taxon>
    </lineage>
</organism>
<evidence type="ECO:0000313" key="2">
    <source>
        <dbReference type="EMBL" id="KAK2856808.1"/>
    </source>
</evidence>
<feature type="compositionally biased region" description="Polar residues" evidence="1">
    <location>
        <begin position="180"/>
        <end position="190"/>
    </location>
</feature>
<dbReference type="Proteomes" id="UP001187415">
    <property type="component" value="Unassembled WGS sequence"/>
</dbReference>
<proteinExistence type="predicted"/>
<keyword evidence="3" id="KW-1185">Reference proteome</keyword>
<evidence type="ECO:0000313" key="3">
    <source>
        <dbReference type="Proteomes" id="UP001187415"/>
    </source>
</evidence>
<sequence>MSVSRALLHLDPPPLRLLRELADSGVNYIVERCTENGLPEVIRIMDNYEHLPVIFYFVEQEELQFEPFEDDEADEEEDMELDYYDDVEEDWFDSGYSPVTDDENNDEENDIIRASPLLLQLPPEDLEWGRQLVGLPVAAAAHRNLDFSPPQVGPQIPLIASGCDSCAEASISWRSEDFAPSTSGHSSAMKRSSEESCMEQEGVKRQSWIVEDSLEDSAPSTSGLGSLREMSYQDSTPSTSGLGSFSTRTDWLFRSDLPLWGDDSDSD</sequence>
<evidence type="ECO:0000256" key="1">
    <source>
        <dbReference type="SAM" id="MobiDB-lite"/>
    </source>
</evidence>
<reference evidence="2" key="1">
    <citation type="submission" date="2023-07" db="EMBL/GenBank/DDBJ databases">
        <title>Chromosome-level Genome Assembly of Striped Snakehead (Channa striata).</title>
        <authorList>
            <person name="Liu H."/>
        </authorList>
    </citation>
    <scope>NUCLEOTIDE SEQUENCE</scope>
    <source>
        <strain evidence="2">Gz</strain>
        <tissue evidence="2">Muscle</tissue>
    </source>
</reference>
<dbReference type="AlphaFoldDB" id="A0AA88SYM5"/>
<comment type="caution">
    <text evidence="2">The sequence shown here is derived from an EMBL/GenBank/DDBJ whole genome shotgun (WGS) entry which is preliminary data.</text>
</comment>